<feature type="transmembrane region" description="Helical" evidence="1">
    <location>
        <begin position="470"/>
        <end position="491"/>
    </location>
</feature>
<protein>
    <submittedName>
        <fullName evidence="2">Protein BatD</fullName>
    </submittedName>
</protein>
<dbReference type="RefSeq" id="WP_200351233.1">
    <property type="nucleotide sequence ID" value="NZ_BAABHZ010000006.1"/>
</dbReference>
<name>A0A934R0T3_9BACT</name>
<accession>A0A934R0T3</accession>
<keyword evidence="1" id="KW-0812">Transmembrane</keyword>
<comment type="caution">
    <text evidence="2">The sequence shown here is derived from an EMBL/GenBank/DDBJ whole genome shotgun (WGS) entry which is preliminary data.</text>
</comment>
<keyword evidence="1" id="KW-1133">Transmembrane helix</keyword>
<sequence>MVISFDLTKLYQRLFGVAVMLMTIALSHAAGVEASLDRDSVVVGEGAVLSLKVTGGRAGRPAIPAVDNLIVNAHGQNQQIQIINGDMQSTLVYTYVVGSGTPGDYVIPPITVNIAGENHATQPLKLKVLEADAAQPGQNTAAEAEDEENRFGFLTVELANPERSYAYLGEIAPVRIRAWLPAGAQVQLRSGIQPEAKGFTLHNVSERPQQAQETRDGKTYTVVTWFGGISATKSGKLPASLSVDATVAVRDESAPKPRRRRGGPFDDPFFDDAFDRFNTPMIQKDVTLKSEDQEIEVRPLPVEGRPEGFNGAVGEFSFNGVRMPKEWKTGEPQQIAAKLTGSGNFALMKPPTLTPADGWKVYEGQDEFTPGDVASFSGDKVFQFNAVARKAGEKDAALAFSYFDPAKGSYQTITSPVTKIQVTGKDIVEDKPVAPAPEVKAPEKKTPGLVGQHLKQKPAASLVPLASRPVFGTLMALGLVSVVIGVVLALLRHFRENPQRRAKAAMEKATREALAVAGAARDVPGFFSAARLAIQQRLGLLWNQPPQAITTAEVSGRIPEDSPVVRFFREADRHEYSRHPSGEVLPQWRDLLAEALASLTPNAR</sequence>
<dbReference type="Pfam" id="PF13584">
    <property type="entry name" value="BatD"/>
    <property type="match status" value="1"/>
</dbReference>
<dbReference type="EMBL" id="JAENIK010000011">
    <property type="protein sequence ID" value="MBK1816288.1"/>
    <property type="molecule type" value="Genomic_DNA"/>
</dbReference>
<organism evidence="2 3">
    <name type="scientific">Luteolibacter yonseiensis</name>
    <dbReference type="NCBI Taxonomy" id="1144680"/>
    <lineage>
        <taxon>Bacteria</taxon>
        <taxon>Pseudomonadati</taxon>
        <taxon>Verrucomicrobiota</taxon>
        <taxon>Verrucomicrobiia</taxon>
        <taxon>Verrucomicrobiales</taxon>
        <taxon>Verrucomicrobiaceae</taxon>
        <taxon>Luteolibacter</taxon>
    </lineage>
</organism>
<keyword evidence="1" id="KW-0472">Membrane</keyword>
<evidence type="ECO:0000256" key="1">
    <source>
        <dbReference type="SAM" id="Phobius"/>
    </source>
</evidence>
<gene>
    <name evidence="2" type="ORF">JIN84_11745</name>
</gene>
<proteinExistence type="predicted"/>
<dbReference type="InterPro" id="IPR025738">
    <property type="entry name" value="BatD"/>
</dbReference>
<reference evidence="2" key="1">
    <citation type="submission" date="2021-01" db="EMBL/GenBank/DDBJ databases">
        <title>Modified the classification status of verrucomicrobia.</title>
        <authorList>
            <person name="Feng X."/>
        </authorList>
    </citation>
    <scope>NUCLEOTIDE SEQUENCE</scope>
    <source>
        <strain evidence="2">JCM 18052</strain>
    </source>
</reference>
<dbReference type="Proteomes" id="UP000600139">
    <property type="component" value="Unassembled WGS sequence"/>
</dbReference>
<evidence type="ECO:0000313" key="2">
    <source>
        <dbReference type="EMBL" id="MBK1816288.1"/>
    </source>
</evidence>
<dbReference type="PANTHER" id="PTHR40940:SF2">
    <property type="entry name" value="BATD"/>
    <property type="match status" value="1"/>
</dbReference>
<dbReference type="AlphaFoldDB" id="A0A934R0T3"/>
<dbReference type="PANTHER" id="PTHR40940">
    <property type="entry name" value="PROTEIN BATD-RELATED"/>
    <property type="match status" value="1"/>
</dbReference>
<keyword evidence="3" id="KW-1185">Reference proteome</keyword>
<evidence type="ECO:0000313" key="3">
    <source>
        <dbReference type="Proteomes" id="UP000600139"/>
    </source>
</evidence>